<keyword evidence="3" id="KW-1185">Reference proteome</keyword>
<gene>
    <name evidence="2" type="primary">TBLA0F03930</name>
    <name evidence="2" type="ORF">TBLA_0F03930</name>
</gene>
<dbReference type="Proteomes" id="UP000002866">
    <property type="component" value="Chromosome 6"/>
</dbReference>
<feature type="region of interest" description="Disordered" evidence="1">
    <location>
        <begin position="207"/>
        <end position="239"/>
    </location>
</feature>
<dbReference type="HOGENOM" id="CLU_740058_0_0_1"/>
<name>I2H6C5_HENB6</name>
<proteinExistence type="predicted"/>
<protein>
    <recommendedName>
        <fullName evidence="4">Spindle pole body component SPC42</fullName>
    </recommendedName>
</protein>
<dbReference type="AlphaFoldDB" id="I2H6C5"/>
<feature type="compositionally biased region" description="Polar residues" evidence="1">
    <location>
        <begin position="230"/>
        <end position="239"/>
    </location>
</feature>
<sequence length="374" mass="43009">MSQFQLPPTPKRYNGRSRSTGSDHFNNADIYSENRTPIRSGVDNYGYVPPKVKMTSEKFNELLEDNRKLFDIVRRKNNDIKYLQDELQKCDTLVKIMQQKLKKYKTLYTEEKNRVVDLEKIINTENTKKKNIDHSSSIESSTDEGPSFEIANDFIQIPKKQNNVQTNDNTSNDLKASNREMIIELKDMVNQLHRAILDEKKIEPKRHVSNDTASSSSNNIFNSIRSDNIPNNIDTNKMMTQNPTEEDIITKESEELIALEKQVNSLCRKLKIRDANDARRRSLHQQIRTLSDTLYRRNESPQSIDEAPKNNLNDINGIELSKSNPKSNISSLNLSNNSSQNFDLHSSPLSSQSHFHTSNPNLTPDIPDFSTPRI</sequence>
<evidence type="ECO:0000256" key="1">
    <source>
        <dbReference type="SAM" id="MobiDB-lite"/>
    </source>
</evidence>
<dbReference type="EMBL" id="HE806321">
    <property type="protein sequence ID" value="CCH61927.1"/>
    <property type="molecule type" value="Genomic_DNA"/>
</dbReference>
<dbReference type="KEGG" id="tbl:TBLA_0F03930"/>
<dbReference type="InParanoid" id="I2H6C5"/>
<feature type="region of interest" description="Disordered" evidence="1">
    <location>
        <begin position="1"/>
        <end position="29"/>
    </location>
</feature>
<dbReference type="FunCoup" id="I2H6C5">
    <property type="interactions" value="205"/>
</dbReference>
<dbReference type="STRING" id="1071380.I2H6C5"/>
<evidence type="ECO:0008006" key="4">
    <source>
        <dbReference type="Google" id="ProtNLM"/>
    </source>
</evidence>
<feature type="compositionally biased region" description="Polar residues" evidence="1">
    <location>
        <begin position="16"/>
        <end position="25"/>
    </location>
</feature>
<feature type="compositionally biased region" description="Polar residues" evidence="1">
    <location>
        <begin position="342"/>
        <end position="362"/>
    </location>
</feature>
<evidence type="ECO:0000313" key="3">
    <source>
        <dbReference type="Proteomes" id="UP000002866"/>
    </source>
</evidence>
<feature type="region of interest" description="Disordered" evidence="1">
    <location>
        <begin position="295"/>
        <end position="319"/>
    </location>
</feature>
<accession>I2H6C5</accession>
<dbReference type="GeneID" id="14497036"/>
<dbReference type="RefSeq" id="XP_004181446.1">
    <property type="nucleotide sequence ID" value="XM_004181398.1"/>
</dbReference>
<organism evidence="2 3">
    <name type="scientific">Henningerozyma blattae (strain ATCC 34711 / CBS 6284 / DSM 70876 / NBRC 10599 / NRRL Y-10934 / UCD 77-7)</name>
    <name type="common">Yeast</name>
    <name type="synonym">Tetrapisispora blattae</name>
    <dbReference type="NCBI Taxonomy" id="1071380"/>
    <lineage>
        <taxon>Eukaryota</taxon>
        <taxon>Fungi</taxon>
        <taxon>Dikarya</taxon>
        <taxon>Ascomycota</taxon>
        <taxon>Saccharomycotina</taxon>
        <taxon>Saccharomycetes</taxon>
        <taxon>Saccharomycetales</taxon>
        <taxon>Saccharomycetaceae</taxon>
        <taxon>Henningerozyma</taxon>
    </lineage>
</organism>
<reference evidence="2 3" key="1">
    <citation type="journal article" date="2011" name="Proc. Natl. Acad. Sci. U.S.A.">
        <title>Evolutionary erosion of yeast sex chromosomes by mating-type switching accidents.</title>
        <authorList>
            <person name="Gordon J.L."/>
            <person name="Armisen D."/>
            <person name="Proux-Wera E."/>
            <person name="Oheigeartaigh S.S."/>
            <person name="Byrne K.P."/>
            <person name="Wolfe K.H."/>
        </authorList>
    </citation>
    <scope>NUCLEOTIDE SEQUENCE [LARGE SCALE GENOMIC DNA]</scope>
    <source>
        <strain evidence="3">ATCC 34711 / CBS 6284 / DSM 70876 / NBRC 10599 / NRRL Y-10934 / UCD 77-7</strain>
    </source>
</reference>
<evidence type="ECO:0000313" key="2">
    <source>
        <dbReference type="EMBL" id="CCH61927.1"/>
    </source>
</evidence>
<dbReference type="OrthoDB" id="4061426at2759"/>
<feature type="compositionally biased region" description="Low complexity" evidence="1">
    <location>
        <begin position="214"/>
        <end position="229"/>
    </location>
</feature>
<feature type="region of interest" description="Disordered" evidence="1">
    <location>
        <begin position="340"/>
        <end position="374"/>
    </location>
</feature>